<evidence type="ECO:0000256" key="8">
    <source>
        <dbReference type="ARBA" id="ARBA00022842"/>
    </source>
</evidence>
<dbReference type="PRINTS" id="PR00959">
    <property type="entry name" value="MEVGALKINASE"/>
</dbReference>
<keyword evidence="4 11" id="KW-0479">Metal-binding</keyword>
<evidence type="ECO:0000256" key="12">
    <source>
        <dbReference type="NCBIfam" id="TIGR00131"/>
    </source>
</evidence>
<feature type="active site" description="Proton acceptor" evidence="11">
    <location>
        <position position="173"/>
    </location>
</feature>
<gene>
    <name evidence="11 16" type="primary">galK</name>
    <name evidence="16" type="ORF">ABG79_00482</name>
</gene>
<evidence type="ECO:0000256" key="11">
    <source>
        <dbReference type="HAMAP-Rule" id="MF_00246"/>
    </source>
</evidence>
<feature type="domain" description="GHMP kinase N-terminal" evidence="13">
    <location>
        <begin position="92"/>
        <end position="181"/>
    </location>
</feature>
<dbReference type="PRINTS" id="PR00473">
    <property type="entry name" value="GALCTOKINASE"/>
</dbReference>
<sequence>MDINLLKEEFNNAFGYSNDLNYFFSPGRVNLIGEHIDYNGGLVFPCALSIGIYAAVRYRDDDIVNLRSKNMNNIVSFKLDNIKYDDSDGWGNYPKGVVKYLLDGGYNLKGADVYFVTTLPDGAGLSSSAALEVLTGYLMLYPSLGEKIDRVELAKLCQRVENEFVGVNCGIMDQFSVAMGKKNSAVLLDCNTLEYEYAPLELNDYSLVIMNTNKRRELADSKYNERRSECDKSLEIIGQHKSIRNICEADIDDLKYLNDEVLRKRARHVITENERVKKAVEVLKTGNVEEFGNLLKQSHDSLRDDYEVTGLHLDAIVEEALKFDGCIGARMTGAGFGGCAIALVEKNKIKEFTDFVGKNYLYRTNITPNFYMCSVEDGVKKIG</sequence>
<dbReference type="STRING" id="908809.ABG79_00482"/>
<dbReference type="SUPFAM" id="SSF55060">
    <property type="entry name" value="GHMP Kinase, C-terminal domain"/>
    <property type="match status" value="1"/>
</dbReference>
<keyword evidence="8 11" id="KW-0460">Magnesium</keyword>
<evidence type="ECO:0000259" key="15">
    <source>
        <dbReference type="Pfam" id="PF10509"/>
    </source>
</evidence>
<evidence type="ECO:0000256" key="1">
    <source>
        <dbReference type="ARBA" id="ARBA00006566"/>
    </source>
</evidence>
<dbReference type="RefSeq" id="WP_083490293.1">
    <property type="nucleotide sequence ID" value="NZ_LKHP01000002.1"/>
</dbReference>
<dbReference type="GO" id="GO:0005829">
    <property type="term" value="C:cytosol"/>
    <property type="evidence" value="ECO:0007669"/>
    <property type="project" value="TreeGrafter"/>
</dbReference>
<feature type="domain" description="GHMP kinase C-terminal" evidence="14">
    <location>
        <begin position="280"/>
        <end position="359"/>
    </location>
</feature>
<dbReference type="Gene3D" id="3.30.230.10">
    <property type="match status" value="1"/>
</dbReference>
<accession>A0A0R3JVW6</accession>
<dbReference type="EMBL" id="LKHP01000002">
    <property type="protein sequence ID" value="KRQ87681.1"/>
    <property type="molecule type" value="Genomic_DNA"/>
</dbReference>
<feature type="binding site" evidence="11">
    <location>
        <position position="161"/>
    </location>
    <ligand>
        <name>Mg(2+)</name>
        <dbReference type="ChEBI" id="CHEBI:18420"/>
    </ligand>
</feature>
<dbReference type="FunFam" id="3.30.230.10:FF:000017">
    <property type="entry name" value="Galactokinase"/>
    <property type="match status" value="1"/>
</dbReference>
<keyword evidence="17" id="KW-1185">Reference proteome</keyword>
<keyword evidence="9 11" id="KW-0299">Galactose metabolism</keyword>
<dbReference type="GO" id="GO:0004335">
    <property type="term" value="F:galactokinase activity"/>
    <property type="evidence" value="ECO:0007669"/>
    <property type="project" value="UniProtKB-UniRule"/>
</dbReference>
<dbReference type="InterPro" id="IPR000705">
    <property type="entry name" value="Galactokinase"/>
</dbReference>
<feature type="site" description="Transition state stabilizer" evidence="11">
    <location>
        <position position="28"/>
    </location>
</feature>
<evidence type="ECO:0000313" key="17">
    <source>
        <dbReference type="Proteomes" id="UP000052015"/>
    </source>
</evidence>
<feature type="binding site" evidence="11">
    <location>
        <position position="223"/>
    </location>
    <ligand>
        <name>substrate</name>
    </ligand>
</feature>
<evidence type="ECO:0000256" key="10">
    <source>
        <dbReference type="ARBA" id="ARBA00023277"/>
    </source>
</evidence>
<dbReference type="Proteomes" id="UP000052015">
    <property type="component" value="Unassembled WGS sequence"/>
</dbReference>
<comment type="caution">
    <text evidence="16">The sequence shown here is derived from an EMBL/GenBank/DDBJ whole genome shotgun (WGS) entry which is preliminary data.</text>
</comment>
<evidence type="ECO:0000256" key="9">
    <source>
        <dbReference type="ARBA" id="ARBA00023144"/>
    </source>
</evidence>
<feature type="binding site" evidence="11">
    <location>
        <begin position="34"/>
        <end position="37"/>
    </location>
    <ligand>
        <name>substrate</name>
    </ligand>
</feature>
<feature type="binding site" evidence="11">
    <location>
        <begin position="122"/>
        <end position="128"/>
    </location>
    <ligand>
        <name>ATP</name>
        <dbReference type="ChEBI" id="CHEBI:30616"/>
    </ligand>
</feature>
<dbReference type="InterPro" id="IPR020568">
    <property type="entry name" value="Ribosomal_Su5_D2-typ_SF"/>
</dbReference>
<dbReference type="NCBIfam" id="TIGR00131">
    <property type="entry name" value="gal_kin"/>
    <property type="match status" value="1"/>
</dbReference>
<keyword evidence="6 11" id="KW-0418">Kinase</keyword>
<feature type="binding site" evidence="11">
    <location>
        <position position="128"/>
    </location>
    <ligand>
        <name>Mg(2+)</name>
        <dbReference type="ChEBI" id="CHEBI:18420"/>
    </ligand>
</feature>
<dbReference type="PANTHER" id="PTHR10457:SF7">
    <property type="entry name" value="GALACTOKINASE-RELATED"/>
    <property type="match status" value="1"/>
</dbReference>
<dbReference type="InterPro" id="IPR022963">
    <property type="entry name" value="Galactokinase_bac"/>
</dbReference>
<dbReference type="GO" id="GO:0006012">
    <property type="term" value="P:galactose metabolic process"/>
    <property type="evidence" value="ECO:0007669"/>
    <property type="project" value="UniProtKB-UniRule"/>
</dbReference>
<keyword evidence="10 11" id="KW-0119">Carbohydrate metabolism</keyword>
<comment type="similarity">
    <text evidence="1 11">Belongs to the GHMP kinase family. GalK subfamily.</text>
</comment>
<reference evidence="16 17" key="1">
    <citation type="submission" date="2015-09" db="EMBL/GenBank/DDBJ databases">
        <title>Draft genome sequence of a Caloramator mitchellensis, a moderate thermophile from the Great Artesian Basin of Australia.</title>
        <authorList>
            <person name="Patel B.K."/>
        </authorList>
    </citation>
    <scope>NUCLEOTIDE SEQUENCE [LARGE SCALE GENOMIC DNA]</scope>
    <source>
        <strain evidence="16 17">VF08</strain>
    </source>
</reference>
<dbReference type="InterPro" id="IPR019741">
    <property type="entry name" value="Galactokinase_CS"/>
</dbReference>
<evidence type="ECO:0000256" key="5">
    <source>
        <dbReference type="ARBA" id="ARBA00022741"/>
    </source>
</evidence>
<keyword evidence="2 11" id="KW-0963">Cytoplasm</keyword>
<dbReference type="InterPro" id="IPR013750">
    <property type="entry name" value="GHMP_kinase_C_dom"/>
</dbReference>
<dbReference type="PROSITE" id="PS00627">
    <property type="entry name" value="GHMP_KINASES_ATP"/>
    <property type="match status" value="1"/>
</dbReference>
<dbReference type="PIRSF" id="PIRSF000530">
    <property type="entry name" value="Galactokinase"/>
    <property type="match status" value="1"/>
</dbReference>
<dbReference type="InterPro" id="IPR006203">
    <property type="entry name" value="GHMP_knse_ATP-bd_CS"/>
</dbReference>
<comment type="pathway">
    <text evidence="11">Carbohydrate metabolism; galactose metabolism.</text>
</comment>
<dbReference type="PROSITE" id="PS00106">
    <property type="entry name" value="GALACTOKINASE"/>
    <property type="match status" value="1"/>
</dbReference>
<dbReference type="Pfam" id="PF08544">
    <property type="entry name" value="GHMP_kinases_C"/>
    <property type="match status" value="1"/>
</dbReference>
<dbReference type="InterPro" id="IPR006206">
    <property type="entry name" value="Mevalonate/galactokinase"/>
</dbReference>
<evidence type="ECO:0000256" key="6">
    <source>
        <dbReference type="ARBA" id="ARBA00022777"/>
    </source>
</evidence>
<dbReference type="AlphaFoldDB" id="A0A0R3JVW6"/>
<keyword evidence="5 11" id="KW-0547">Nucleotide-binding</keyword>
<organism evidence="16 17">
    <name type="scientific">Caloramator mitchellensis</name>
    <dbReference type="NCBI Taxonomy" id="908809"/>
    <lineage>
        <taxon>Bacteria</taxon>
        <taxon>Bacillati</taxon>
        <taxon>Bacillota</taxon>
        <taxon>Clostridia</taxon>
        <taxon>Eubacteriales</taxon>
        <taxon>Clostridiaceae</taxon>
        <taxon>Caloramator</taxon>
    </lineage>
</organism>
<dbReference type="InterPro" id="IPR019539">
    <property type="entry name" value="GalKase_N"/>
</dbReference>
<dbReference type="InterPro" id="IPR006204">
    <property type="entry name" value="GHMP_kinase_N_dom"/>
</dbReference>
<name>A0A0R3JVW6_CALMK</name>
<dbReference type="GO" id="GO:0000287">
    <property type="term" value="F:magnesium ion binding"/>
    <property type="evidence" value="ECO:0007669"/>
    <property type="project" value="UniProtKB-UniRule"/>
</dbReference>
<dbReference type="FunFam" id="3.30.70.890:FF:000001">
    <property type="entry name" value="Galactokinase"/>
    <property type="match status" value="1"/>
</dbReference>
<dbReference type="OrthoDB" id="250531at2"/>
<dbReference type="InterPro" id="IPR036554">
    <property type="entry name" value="GHMP_kinase_C_sf"/>
</dbReference>
<evidence type="ECO:0000313" key="16">
    <source>
        <dbReference type="EMBL" id="KRQ87681.1"/>
    </source>
</evidence>
<comment type="subcellular location">
    <subcellularLocation>
        <location evidence="11">Cytoplasm</location>
    </subcellularLocation>
</comment>
<dbReference type="Gene3D" id="3.30.70.890">
    <property type="entry name" value="GHMP kinase, C-terminal domain"/>
    <property type="match status" value="1"/>
</dbReference>
<evidence type="ECO:0000256" key="4">
    <source>
        <dbReference type="ARBA" id="ARBA00022723"/>
    </source>
</evidence>
<comment type="function">
    <text evidence="11">Catalyzes the transfer of the gamma-phosphate of ATP to D-galactose to form alpha-D-galactose-1-phosphate (Gal-1-P).</text>
</comment>
<dbReference type="Pfam" id="PF00288">
    <property type="entry name" value="GHMP_kinases_N"/>
    <property type="match status" value="1"/>
</dbReference>
<keyword evidence="3 11" id="KW-0808">Transferase</keyword>
<dbReference type="Pfam" id="PF10509">
    <property type="entry name" value="GalKase_gal_bdg"/>
    <property type="match status" value="1"/>
</dbReference>
<protein>
    <recommendedName>
        <fullName evidence="11 12">Galactokinase</fullName>
        <ecNumber evidence="11 12">2.7.1.6</ecNumber>
    </recommendedName>
    <alternativeName>
        <fullName evidence="11">Galactose kinase</fullName>
    </alternativeName>
</protein>
<evidence type="ECO:0000256" key="3">
    <source>
        <dbReference type="ARBA" id="ARBA00022679"/>
    </source>
</evidence>
<feature type="binding site" evidence="11">
    <location>
        <position position="68"/>
    </location>
    <ligand>
        <name>ATP</name>
        <dbReference type="ChEBI" id="CHEBI:30616"/>
    </ligand>
</feature>
<dbReference type="EC" id="2.7.1.6" evidence="11 12"/>
<comment type="catalytic activity">
    <reaction evidence="11">
        <text>alpha-D-galactose + ATP = alpha-D-galactose 1-phosphate + ADP + H(+)</text>
        <dbReference type="Rhea" id="RHEA:13553"/>
        <dbReference type="ChEBI" id="CHEBI:15378"/>
        <dbReference type="ChEBI" id="CHEBI:28061"/>
        <dbReference type="ChEBI" id="CHEBI:30616"/>
        <dbReference type="ChEBI" id="CHEBI:58336"/>
        <dbReference type="ChEBI" id="CHEBI:456216"/>
        <dbReference type="EC" id="2.7.1.6"/>
    </reaction>
</comment>
<evidence type="ECO:0000259" key="14">
    <source>
        <dbReference type="Pfam" id="PF08544"/>
    </source>
</evidence>
<dbReference type="UniPathway" id="UPA00214"/>
<dbReference type="NCBIfam" id="NF003705">
    <property type="entry name" value="PRK05322.1"/>
    <property type="match status" value="1"/>
</dbReference>
<dbReference type="InterPro" id="IPR014721">
    <property type="entry name" value="Ribsml_uS5_D2-typ_fold_subgr"/>
</dbReference>
<dbReference type="GO" id="GO:0005524">
    <property type="term" value="F:ATP binding"/>
    <property type="evidence" value="ECO:0007669"/>
    <property type="project" value="UniProtKB-UniRule"/>
</dbReference>
<evidence type="ECO:0000256" key="7">
    <source>
        <dbReference type="ARBA" id="ARBA00022840"/>
    </source>
</evidence>
<evidence type="ECO:0000259" key="13">
    <source>
        <dbReference type="Pfam" id="PF00288"/>
    </source>
</evidence>
<keyword evidence="7 11" id="KW-0067">ATP-binding</keyword>
<feature type="domain" description="Galactokinase N-terminal" evidence="15">
    <location>
        <begin position="8"/>
        <end position="57"/>
    </location>
</feature>
<dbReference type="PATRIC" id="fig|908809.3.peg.487"/>
<proteinExistence type="inferred from homology"/>
<dbReference type="SUPFAM" id="SSF54211">
    <property type="entry name" value="Ribosomal protein S5 domain 2-like"/>
    <property type="match status" value="1"/>
</dbReference>
<dbReference type="HAMAP" id="MF_00246">
    <property type="entry name" value="Galactokinase"/>
    <property type="match status" value="1"/>
</dbReference>
<dbReference type="PANTHER" id="PTHR10457">
    <property type="entry name" value="MEVALONATE KINASE/GALACTOKINASE"/>
    <property type="match status" value="1"/>
</dbReference>
<evidence type="ECO:0000256" key="2">
    <source>
        <dbReference type="ARBA" id="ARBA00022490"/>
    </source>
</evidence>